<evidence type="ECO:0000256" key="1">
    <source>
        <dbReference type="SAM" id="Coils"/>
    </source>
</evidence>
<evidence type="ECO:0000313" key="2">
    <source>
        <dbReference type="EMBL" id="KAH9309587.1"/>
    </source>
</evidence>
<sequence length="111" mass="12990">PPLYEKQYVYVGFSCTIPGPIGPVVRISESLSKNQHLLKEIQHLKRKNPQLQAELHLKETLKFNLSMEKLSDLMVQRIHFTNPVYDCLIQAEERCNQVMQNLQQKLNTKEE</sequence>
<name>A0AA38FS10_TAXCH</name>
<accession>A0AA38FS10</accession>
<gene>
    <name evidence="2" type="ORF">KI387_037498</name>
</gene>
<protein>
    <submittedName>
        <fullName evidence="2">Uncharacterized protein</fullName>
    </submittedName>
</protein>
<dbReference type="Proteomes" id="UP000824469">
    <property type="component" value="Unassembled WGS sequence"/>
</dbReference>
<reference evidence="2 3" key="1">
    <citation type="journal article" date="2021" name="Nat. Plants">
        <title>The Taxus genome provides insights into paclitaxel biosynthesis.</title>
        <authorList>
            <person name="Xiong X."/>
            <person name="Gou J."/>
            <person name="Liao Q."/>
            <person name="Li Y."/>
            <person name="Zhou Q."/>
            <person name="Bi G."/>
            <person name="Li C."/>
            <person name="Du R."/>
            <person name="Wang X."/>
            <person name="Sun T."/>
            <person name="Guo L."/>
            <person name="Liang H."/>
            <person name="Lu P."/>
            <person name="Wu Y."/>
            <person name="Zhang Z."/>
            <person name="Ro D.K."/>
            <person name="Shang Y."/>
            <person name="Huang S."/>
            <person name="Yan J."/>
        </authorList>
    </citation>
    <scope>NUCLEOTIDE SEQUENCE [LARGE SCALE GENOMIC DNA]</scope>
    <source>
        <strain evidence="2">Ta-2019</strain>
    </source>
</reference>
<comment type="caution">
    <text evidence="2">The sequence shown here is derived from an EMBL/GenBank/DDBJ whole genome shotgun (WGS) entry which is preliminary data.</text>
</comment>
<feature type="non-terminal residue" evidence="2">
    <location>
        <position position="1"/>
    </location>
</feature>
<dbReference type="EMBL" id="JAHRHJ020000007">
    <property type="protein sequence ID" value="KAH9309587.1"/>
    <property type="molecule type" value="Genomic_DNA"/>
</dbReference>
<feature type="non-terminal residue" evidence="2">
    <location>
        <position position="111"/>
    </location>
</feature>
<dbReference type="AlphaFoldDB" id="A0AA38FS10"/>
<organism evidence="2 3">
    <name type="scientific">Taxus chinensis</name>
    <name type="common">Chinese yew</name>
    <name type="synonym">Taxus wallichiana var. chinensis</name>
    <dbReference type="NCBI Taxonomy" id="29808"/>
    <lineage>
        <taxon>Eukaryota</taxon>
        <taxon>Viridiplantae</taxon>
        <taxon>Streptophyta</taxon>
        <taxon>Embryophyta</taxon>
        <taxon>Tracheophyta</taxon>
        <taxon>Spermatophyta</taxon>
        <taxon>Pinopsida</taxon>
        <taxon>Pinidae</taxon>
        <taxon>Conifers II</taxon>
        <taxon>Cupressales</taxon>
        <taxon>Taxaceae</taxon>
        <taxon>Taxus</taxon>
    </lineage>
</organism>
<evidence type="ECO:0000313" key="3">
    <source>
        <dbReference type="Proteomes" id="UP000824469"/>
    </source>
</evidence>
<proteinExistence type="predicted"/>
<feature type="coiled-coil region" evidence="1">
    <location>
        <begin position="27"/>
        <end position="54"/>
    </location>
</feature>
<keyword evidence="3" id="KW-1185">Reference proteome</keyword>
<keyword evidence="1" id="KW-0175">Coiled coil</keyword>